<evidence type="ECO:0000313" key="3">
    <source>
        <dbReference type="EMBL" id="QKK80993.1"/>
    </source>
</evidence>
<protein>
    <submittedName>
        <fullName evidence="3">Rossmann-fold NAD(P)(+)-binding superfamily protein</fullName>
    </submittedName>
</protein>
<dbReference type="InterPro" id="IPR028939">
    <property type="entry name" value="P5C_Rdtase_cat_N"/>
</dbReference>
<feature type="domain" description="Pyrroline-5-carboxylate reductase catalytic N-terminal" evidence="2">
    <location>
        <begin position="4"/>
        <end position="92"/>
    </location>
</feature>
<name>A0A859CWF6_9GAMM</name>
<dbReference type="PANTHER" id="PTHR14239:SF10">
    <property type="entry name" value="REDUCTASE"/>
    <property type="match status" value="1"/>
</dbReference>
<dbReference type="EMBL" id="CP054301">
    <property type="protein sequence ID" value="QKK80993.1"/>
    <property type="molecule type" value="Genomic_DNA"/>
</dbReference>
<keyword evidence="1" id="KW-0560">Oxidoreductase</keyword>
<dbReference type="PANTHER" id="PTHR14239">
    <property type="entry name" value="DUDULIN-RELATED"/>
    <property type="match status" value="1"/>
</dbReference>
<dbReference type="Pfam" id="PF03807">
    <property type="entry name" value="F420_oxidored"/>
    <property type="match status" value="1"/>
</dbReference>
<sequence length="208" mass="22167">MMNIAILGTGNMAAGFVDALAPKYKVTIGARDQAKAAALAEKSAYDVEARGISAAIAVSDVVLLALPFSAIKDVLNTASNMDKKILIDISNPVTEDFQQLSLGHTTSAAEEIQTIVPNAYVVKAFNTIFAPLLPEEARHDQHLQVFLASDNEPAKVIISEIASSISFTAIDAGPLKNARFLEPIGAMNIQFGFFLGQGTNIAPTWKHL</sequence>
<dbReference type="GO" id="GO:0016491">
    <property type="term" value="F:oxidoreductase activity"/>
    <property type="evidence" value="ECO:0007669"/>
    <property type="project" value="UniProtKB-KW"/>
</dbReference>
<dbReference type="KEGG" id="mpri:MP3633_2266"/>
<dbReference type="AlphaFoldDB" id="A0A859CWF6"/>
<evidence type="ECO:0000256" key="1">
    <source>
        <dbReference type="ARBA" id="ARBA00023002"/>
    </source>
</evidence>
<evidence type="ECO:0000313" key="4">
    <source>
        <dbReference type="Proteomes" id="UP000509371"/>
    </source>
</evidence>
<dbReference type="SUPFAM" id="SSF51735">
    <property type="entry name" value="NAD(P)-binding Rossmann-fold domains"/>
    <property type="match status" value="1"/>
</dbReference>
<evidence type="ECO:0000259" key="2">
    <source>
        <dbReference type="Pfam" id="PF03807"/>
    </source>
</evidence>
<dbReference type="InterPro" id="IPR051267">
    <property type="entry name" value="STEAP_metalloreductase"/>
</dbReference>
<proteinExistence type="predicted"/>
<organism evidence="3 4">
    <name type="scientific">Marinomonas primoryensis</name>
    <dbReference type="NCBI Taxonomy" id="178399"/>
    <lineage>
        <taxon>Bacteria</taxon>
        <taxon>Pseudomonadati</taxon>
        <taxon>Pseudomonadota</taxon>
        <taxon>Gammaproteobacteria</taxon>
        <taxon>Oceanospirillales</taxon>
        <taxon>Oceanospirillaceae</taxon>
        <taxon>Marinomonas</taxon>
    </lineage>
</organism>
<dbReference type="RefSeq" id="WP_217909004.1">
    <property type="nucleotide sequence ID" value="NZ_BAAAEF010000007.1"/>
</dbReference>
<gene>
    <name evidence="3" type="ORF">MP3633_2266</name>
</gene>
<dbReference type="Proteomes" id="UP000509371">
    <property type="component" value="Chromosome"/>
</dbReference>
<reference evidence="3 4" key="1">
    <citation type="submission" date="2020-06" db="EMBL/GenBank/DDBJ databases">
        <authorList>
            <person name="Voronona O.L."/>
            <person name="Aksenova E.I."/>
            <person name="Kunda M.S."/>
            <person name="Semenov A.N."/>
            <person name="Ryzhova N."/>
        </authorList>
    </citation>
    <scope>NUCLEOTIDE SEQUENCE [LARGE SCALE GENOMIC DNA]</scope>
    <source>
        <strain evidence="3 4">MPKMM3633</strain>
    </source>
</reference>
<accession>A0A859CWF6</accession>
<dbReference type="InterPro" id="IPR036291">
    <property type="entry name" value="NAD(P)-bd_dom_sf"/>
</dbReference>
<dbReference type="Gene3D" id="3.40.50.720">
    <property type="entry name" value="NAD(P)-binding Rossmann-like Domain"/>
    <property type="match status" value="1"/>
</dbReference>